<dbReference type="Proteomes" id="UP000241808">
    <property type="component" value="Unassembled WGS sequence"/>
</dbReference>
<keyword evidence="2 6" id="KW-0732">Signal</keyword>
<evidence type="ECO:0000256" key="4">
    <source>
        <dbReference type="ARBA" id="ARBA00023237"/>
    </source>
</evidence>
<name>A0A2T4ZHI3_9HYPH</name>
<evidence type="ECO:0000256" key="2">
    <source>
        <dbReference type="ARBA" id="ARBA00022729"/>
    </source>
</evidence>
<dbReference type="PANTHER" id="PTHR34001:SF3">
    <property type="entry name" value="BLL7405 PROTEIN"/>
    <property type="match status" value="1"/>
</dbReference>
<dbReference type="InterPro" id="IPR051692">
    <property type="entry name" value="OMP-like"/>
</dbReference>
<dbReference type="SUPFAM" id="SSF56925">
    <property type="entry name" value="OMPA-like"/>
    <property type="match status" value="1"/>
</dbReference>
<dbReference type="InterPro" id="IPR011250">
    <property type="entry name" value="OMP/PagP_B-barrel"/>
</dbReference>
<evidence type="ECO:0000256" key="1">
    <source>
        <dbReference type="ARBA" id="ARBA00004442"/>
    </source>
</evidence>
<accession>A0A2T4ZHI3</accession>
<keyword evidence="9" id="KW-1185">Reference proteome</keyword>
<dbReference type="Gene3D" id="2.40.160.20">
    <property type="match status" value="1"/>
</dbReference>
<feature type="signal peptide" evidence="6">
    <location>
        <begin position="1"/>
        <end position="23"/>
    </location>
</feature>
<keyword evidence="3" id="KW-0472">Membrane</keyword>
<feature type="domain" description="Outer membrane protein beta-barrel" evidence="7">
    <location>
        <begin position="14"/>
        <end position="231"/>
    </location>
</feature>
<dbReference type="InterPro" id="IPR027385">
    <property type="entry name" value="Beta-barrel_OMP"/>
</dbReference>
<reference evidence="8 9" key="1">
    <citation type="submission" date="2018-04" db="EMBL/GenBank/DDBJ databases">
        <title>Genomic Encyclopedia of Archaeal and Bacterial Type Strains, Phase II (KMG-II): from individual species to whole genera.</title>
        <authorList>
            <person name="Goeker M."/>
        </authorList>
    </citation>
    <scope>NUCLEOTIDE SEQUENCE [LARGE SCALE GENOMIC DNA]</scope>
    <source>
        <strain evidence="8 9">DSM 25521</strain>
    </source>
</reference>
<dbReference type="RefSeq" id="WP_108173893.1">
    <property type="nucleotide sequence ID" value="NZ_PZZL01000001.1"/>
</dbReference>
<gene>
    <name evidence="8" type="ORF">C8P69_10180</name>
</gene>
<dbReference type="Pfam" id="PF13505">
    <property type="entry name" value="OMP_b-brl"/>
    <property type="match status" value="1"/>
</dbReference>
<feature type="chain" id="PRO_5015582441" evidence="6">
    <location>
        <begin position="24"/>
        <end position="231"/>
    </location>
</feature>
<comment type="caution">
    <text evidence="8">The sequence shown here is derived from an EMBL/GenBank/DDBJ whole genome shotgun (WGS) entry which is preliminary data.</text>
</comment>
<dbReference type="GO" id="GO:0009279">
    <property type="term" value="C:cell outer membrane"/>
    <property type="evidence" value="ECO:0007669"/>
    <property type="project" value="UniProtKB-SubCell"/>
</dbReference>
<dbReference type="EMBL" id="PZZL01000001">
    <property type="protein sequence ID" value="PTM61413.1"/>
    <property type="molecule type" value="Genomic_DNA"/>
</dbReference>
<comment type="similarity">
    <text evidence="5">Belongs to the Omp25/RopB family.</text>
</comment>
<evidence type="ECO:0000259" key="7">
    <source>
        <dbReference type="Pfam" id="PF13505"/>
    </source>
</evidence>
<evidence type="ECO:0000256" key="6">
    <source>
        <dbReference type="SAM" id="SignalP"/>
    </source>
</evidence>
<evidence type="ECO:0000313" key="9">
    <source>
        <dbReference type="Proteomes" id="UP000241808"/>
    </source>
</evidence>
<protein>
    <submittedName>
        <fullName evidence="8">Outer membrane immunogenic protein</fullName>
    </submittedName>
</protein>
<dbReference type="AlphaFoldDB" id="A0A2T4ZHI3"/>
<dbReference type="OrthoDB" id="8222426at2"/>
<evidence type="ECO:0000256" key="5">
    <source>
        <dbReference type="ARBA" id="ARBA00038306"/>
    </source>
</evidence>
<sequence length="231" mass="24235">MTFRTKLLSSACLIALSTGAVQAQGLSAPNTGWTGAYVGGLIGVGFGSNRMQEDISGSPGAFSPAGTVYRLSGTGAVFGAYLGYNWQVSPTGLVGIEADLTYNTASGSAPTFTQDTFVTGKPQFAGSLRARAGLIVDRALFYVTGGLALGNPSVSVDRVGFPAFARQNSLRAGFVVGLGTEYMVSQAWTIRFEGLYYDFGSSRAADLTNNGYIFPTRASQFQARVGASYRF</sequence>
<dbReference type="PANTHER" id="PTHR34001">
    <property type="entry name" value="BLL7405 PROTEIN"/>
    <property type="match status" value="1"/>
</dbReference>
<proteinExistence type="inferred from homology"/>
<organism evidence="8 9">
    <name type="scientific">Phreatobacter oligotrophus</name>
    <dbReference type="NCBI Taxonomy" id="1122261"/>
    <lineage>
        <taxon>Bacteria</taxon>
        <taxon>Pseudomonadati</taxon>
        <taxon>Pseudomonadota</taxon>
        <taxon>Alphaproteobacteria</taxon>
        <taxon>Hyphomicrobiales</taxon>
        <taxon>Phreatobacteraceae</taxon>
        <taxon>Phreatobacter</taxon>
    </lineage>
</organism>
<evidence type="ECO:0000313" key="8">
    <source>
        <dbReference type="EMBL" id="PTM61413.1"/>
    </source>
</evidence>
<comment type="subcellular location">
    <subcellularLocation>
        <location evidence="1">Cell outer membrane</location>
    </subcellularLocation>
</comment>
<evidence type="ECO:0000256" key="3">
    <source>
        <dbReference type="ARBA" id="ARBA00023136"/>
    </source>
</evidence>
<keyword evidence="4" id="KW-0998">Cell outer membrane</keyword>